<name>A0ABN0XHJ3_9ALTE</name>
<evidence type="ECO:0008006" key="3">
    <source>
        <dbReference type="Google" id="ProtNLM"/>
    </source>
</evidence>
<dbReference type="InterPro" id="IPR011050">
    <property type="entry name" value="Pectin_lyase_fold/virulence"/>
</dbReference>
<organism evidence="1 2">
    <name type="scientific">Bowmanella denitrificans</name>
    <dbReference type="NCBI Taxonomy" id="366582"/>
    <lineage>
        <taxon>Bacteria</taxon>
        <taxon>Pseudomonadati</taxon>
        <taxon>Pseudomonadota</taxon>
        <taxon>Gammaproteobacteria</taxon>
        <taxon>Alteromonadales</taxon>
        <taxon>Alteromonadaceae</taxon>
        <taxon>Bowmanella</taxon>
    </lineage>
</organism>
<evidence type="ECO:0000313" key="1">
    <source>
        <dbReference type="EMBL" id="GAA0364334.1"/>
    </source>
</evidence>
<protein>
    <recommendedName>
        <fullName evidence="3">Right handed beta helix domain-containing protein</fullName>
    </recommendedName>
</protein>
<comment type="caution">
    <text evidence="1">The sequence shown here is derived from an EMBL/GenBank/DDBJ whole genome shotgun (WGS) entry which is preliminary data.</text>
</comment>
<sequence length="479" mass="52965">MDLQPEPVFLLQSGSIVGLSADTEYQLRIQLYSNDQLVQTKTTSFRTRQAQPPVDPNKVYQLADIYQHGTLDLEALGIEGQESGWAKIIGNDELVIEAGPDDDIAINIGDNNYIYFENIQVKGGRRHAIVSLNAHHLWFSGCDVSAWGRQAGDIRDGIAYENEQAAQPINYDAGFNLVQSGVIVVEHCRVHSPIPAANHWGQGHPHGATAFLASGNHPQSEFAGQLVLRYNHFIGSDQHRFNDVIESRSNGQPWGGFMQHSAIHDNVLAYANDDLIELDGGQHNVLVYNNDLQQGYTGVSAIPNRRGPSYIFQNYIHNLGDQRQRAWAAIKLGGLLSAPMGKTLIFENLIVSRSNGIAAAKFKGDSSFWVDARNNILIHDRYWQVMGYSIFDEMPLDASSYTNNYMFNLATGQPEFRAHIDQGFAFSEQVNDATARMLSQSDSPVAMAIPPAWQIDNFSRLNQAGLVLIGAQLSASPSQ</sequence>
<dbReference type="Gene3D" id="2.160.20.10">
    <property type="entry name" value="Single-stranded right-handed beta-helix, Pectin lyase-like"/>
    <property type="match status" value="1"/>
</dbReference>
<dbReference type="Proteomes" id="UP001501757">
    <property type="component" value="Unassembled WGS sequence"/>
</dbReference>
<dbReference type="SUPFAM" id="SSF51126">
    <property type="entry name" value="Pectin lyase-like"/>
    <property type="match status" value="1"/>
</dbReference>
<dbReference type="EMBL" id="BAAAEI010000020">
    <property type="protein sequence ID" value="GAA0364334.1"/>
    <property type="molecule type" value="Genomic_DNA"/>
</dbReference>
<evidence type="ECO:0000313" key="2">
    <source>
        <dbReference type="Proteomes" id="UP001501757"/>
    </source>
</evidence>
<keyword evidence="2" id="KW-1185">Reference proteome</keyword>
<proteinExistence type="predicted"/>
<dbReference type="InterPro" id="IPR012334">
    <property type="entry name" value="Pectin_lyas_fold"/>
</dbReference>
<gene>
    <name evidence="1" type="ORF">GCM10009092_30860</name>
</gene>
<reference evidence="1 2" key="1">
    <citation type="journal article" date="2019" name="Int. J. Syst. Evol. Microbiol.">
        <title>The Global Catalogue of Microorganisms (GCM) 10K type strain sequencing project: providing services to taxonomists for standard genome sequencing and annotation.</title>
        <authorList>
            <consortium name="The Broad Institute Genomics Platform"/>
            <consortium name="The Broad Institute Genome Sequencing Center for Infectious Disease"/>
            <person name="Wu L."/>
            <person name="Ma J."/>
        </authorList>
    </citation>
    <scope>NUCLEOTIDE SEQUENCE [LARGE SCALE GENOMIC DNA]</scope>
    <source>
        <strain evidence="1 2">JCM 13378</strain>
    </source>
</reference>
<accession>A0ABN0XHJ3</accession>